<name>A0A1U9WQR5_9CAUD</name>
<evidence type="ECO:0000313" key="3">
    <source>
        <dbReference type="Proteomes" id="UP000225660"/>
    </source>
</evidence>
<sequence length="66" mass="7156">MKNLKAKDWISIIKYLLPVIALVIAKIADAGDPTKIQNALEIFLTALLGLLGAIGIIKSHDKTDDQ</sequence>
<feature type="transmembrane region" description="Helical" evidence="1">
    <location>
        <begin position="40"/>
        <end position="57"/>
    </location>
</feature>
<evidence type="ECO:0000256" key="1">
    <source>
        <dbReference type="SAM" id="Phobius"/>
    </source>
</evidence>
<dbReference type="GeneID" id="40075836"/>
<keyword evidence="1" id="KW-0472">Membrane</keyword>
<evidence type="ECO:0000313" key="2">
    <source>
        <dbReference type="EMBL" id="AQY55127.1"/>
    </source>
</evidence>
<keyword evidence="1" id="KW-0812">Transmembrane</keyword>
<keyword evidence="3" id="KW-1185">Reference proteome</keyword>
<proteinExistence type="predicted"/>
<dbReference type="Proteomes" id="UP000225660">
    <property type="component" value="Segment"/>
</dbReference>
<accession>A0A1U9WQR5</accession>
<dbReference type="RefSeq" id="YP_009600074.1">
    <property type="nucleotide sequence ID" value="NC_041918.2"/>
</dbReference>
<protein>
    <submittedName>
        <fullName evidence="2">Membrane-associated protein</fullName>
    </submittedName>
</protein>
<dbReference type="KEGG" id="vg:40075836"/>
<feature type="transmembrane region" description="Helical" evidence="1">
    <location>
        <begin position="12"/>
        <end position="28"/>
    </location>
</feature>
<dbReference type="EMBL" id="KY565347">
    <property type="protein sequence ID" value="AQY55127.1"/>
    <property type="molecule type" value="Genomic_DNA"/>
</dbReference>
<organism evidence="2 3">
    <name type="scientific">Geobacillus phage TP-84</name>
    <dbReference type="NCBI Taxonomy" id="1965361"/>
    <lineage>
        <taxon>Viruses</taxon>
        <taxon>Duplodnaviria</taxon>
        <taxon>Heunggongvirae</taxon>
        <taxon>Uroviricota</taxon>
        <taxon>Caudoviricetes</taxon>
        <taxon>Saundersvirus</taxon>
        <taxon>Saundersvirus Tp84</taxon>
    </lineage>
</organism>
<keyword evidence="1" id="KW-1133">Transmembrane helix</keyword>
<reference evidence="2" key="1">
    <citation type="submission" date="2017-10" db="EMBL/GenBank/DDBJ databases">
        <title>Sequence, genome organization and annotation of the thermophilic 47,7-kb bacterophage TO-84 that infects Geobacillus stearothermophilus.</title>
        <authorList>
            <person name="Skowron P.M."/>
            <person name="Kropinski A."/>
            <person name="Los M."/>
        </authorList>
    </citation>
    <scope>NUCLEOTIDE SEQUENCE [LARGE SCALE GENOMIC DNA]</scope>
</reference>